<evidence type="ECO:0000313" key="3">
    <source>
        <dbReference type="Proteomes" id="UP000076083"/>
    </source>
</evidence>
<dbReference type="Pfam" id="PF05368">
    <property type="entry name" value="NmrA"/>
    <property type="match status" value="1"/>
</dbReference>
<sequence>MIAITGASGQLGRLVIQSLLERVPAEQIVALVRDPGKVQDLAARGVVVRTADYNQPATLTAALKGVDKLLLISSNELGNRAAQHRAVIDAAKAAGVTLLAYTSVLHADTSILGLAAEHRDTEAALKASGVPHVLLRNGWYSENYLANVPSAVEHGVLLGSAGEGRISSAPRADYAQAAAVVLTTEGQAGKVYELAGDSSYTLTELAALISQKTGKPVAYQNLPQAEFEAVLISVGLPAGLAALLADSDAAAAKGALFDESGVLGRLIGRGTTPVSESLS</sequence>
<dbReference type="Proteomes" id="UP000076083">
    <property type="component" value="Chromosome"/>
</dbReference>
<dbReference type="PANTHER" id="PTHR47129:SF1">
    <property type="entry name" value="NMRA-LIKE DOMAIN-CONTAINING PROTEIN"/>
    <property type="match status" value="1"/>
</dbReference>
<name>A0A161GSY6_PSEFL</name>
<reference evidence="2 3" key="2">
    <citation type="journal article" date="2018" name="Nature">
        <title>Mutant phenotypes for thousands of bacterial genes of unknown function.</title>
        <authorList>
            <person name="Price M.N."/>
            <person name="Wetmore K.M."/>
            <person name="Waters R.J."/>
            <person name="Callaghan M."/>
            <person name="Ray J."/>
            <person name="Liu H."/>
            <person name="Kuehl J.V."/>
            <person name="Melnyk R.A."/>
            <person name="Lamson J.S."/>
            <person name="Suh Y."/>
            <person name="Carlson H.K."/>
            <person name="Esquivel Z."/>
            <person name="Sadeeshkumar H."/>
            <person name="Chakraborty R."/>
            <person name="Zane G.M."/>
            <person name="Rubin B.E."/>
            <person name="Wall J.D."/>
            <person name="Visel A."/>
            <person name="Bristow J."/>
            <person name="Blow M.J."/>
            <person name="Arkin A.P."/>
            <person name="Deutschbauer A.M."/>
        </authorList>
    </citation>
    <scope>NUCLEOTIDE SEQUENCE [LARGE SCALE GENOMIC DNA]</scope>
    <source>
        <strain evidence="2 3">FW300-N2E2</strain>
    </source>
</reference>
<organism evidence="2 3">
    <name type="scientific">Pseudomonas fluorescens</name>
    <dbReference type="NCBI Taxonomy" id="294"/>
    <lineage>
        <taxon>Bacteria</taxon>
        <taxon>Pseudomonadati</taxon>
        <taxon>Pseudomonadota</taxon>
        <taxon>Gammaproteobacteria</taxon>
        <taxon>Pseudomonadales</taxon>
        <taxon>Pseudomonadaceae</taxon>
        <taxon>Pseudomonas</taxon>
    </lineage>
</organism>
<accession>A0A161GSY6</accession>
<dbReference type="EMBL" id="CP015225">
    <property type="protein sequence ID" value="AMZ73387.1"/>
    <property type="molecule type" value="Genomic_DNA"/>
</dbReference>
<reference evidence="3" key="1">
    <citation type="submission" date="2016-04" db="EMBL/GenBank/DDBJ databases">
        <authorList>
            <person name="Ray J."/>
            <person name="Price M."/>
            <person name="Deutschbauer A."/>
        </authorList>
    </citation>
    <scope>NUCLEOTIDE SEQUENCE [LARGE SCALE GENOMIC DNA]</scope>
    <source>
        <strain evidence="3">FW300-N2E2</strain>
    </source>
</reference>
<dbReference type="RefSeq" id="WP_063323578.1">
    <property type="nucleotide sequence ID" value="NZ_CP015225.1"/>
</dbReference>
<protein>
    <submittedName>
        <fullName evidence="2">NAD(P)-dependent oxidoreductase</fullName>
    </submittedName>
</protein>
<dbReference type="PANTHER" id="PTHR47129">
    <property type="entry name" value="QUINONE OXIDOREDUCTASE 2"/>
    <property type="match status" value="1"/>
</dbReference>
<dbReference type="InterPro" id="IPR052718">
    <property type="entry name" value="NmrA-type_oxidoreductase"/>
</dbReference>
<dbReference type="InterPro" id="IPR036291">
    <property type="entry name" value="NAD(P)-bd_dom_sf"/>
</dbReference>
<dbReference type="SUPFAM" id="SSF51735">
    <property type="entry name" value="NAD(P)-binding Rossmann-fold domains"/>
    <property type="match status" value="1"/>
</dbReference>
<evidence type="ECO:0000313" key="2">
    <source>
        <dbReference type="EMBL" id="AMZ73387.1"/>
    </source>
</evidence>
<dbReference type="InterPro" id="IPR008030">
    <property type="entry name" value="NmrA-like"/>
</dbReference>
<gene>
    <name evidence="2" type="ORF">TK06_20585</name>
</gene>
<dbReference type="AlphaFoldDB" id="A0A161GSY6"/>
<dbReference type="Gene3D" id="3.90.25.10">
    <property type="entry name" value="UDP-galactose 4-epimerase, domain 1"/>
    <property type="match status" value="1"/>
</dbReference>
<feature type="domain" description="NmrA-like" evidence="1">
    <location>
        <begin position="2"/>
        <end position="241"/>
    </location>
</feature>
<dbReference type="CDD" id="cd05269">
    <property type="entry name" value="TMR_SDR_a"/>
    <property type="match status" value="1"/>
</dbReference>
<evidence type="ECO:0000259" key="1">
    <source>
        <dbReference type="Pfam" id="PF05368"/>
    </source>
</evidence>
<dbReference type="Gene3D" id="3.40.50.720">
    <property type="entry name" value="NAD(P)-binding Rossmann-like Domain"/>
    <property type="match status" value="1"/>
</dbReference>
<proteinExistence type="predicted"/>